<gene>
    <name evidence="1" type="ORF">UCRPA7_1974</name>
</gene>
<reference evidence="2" key="1">
    <citation type="journal article" date="2013" name="Genome Announc.">
        <title>Draft genome sequence of the ascomycete Phaeoacremonium aleophilum strain UCR-PA7, a causal agent of the esca disease complex in grapevines.</title>
        <authorList>
            <person name="Blanco-Ulate B."/>
            <person name="Rolshausen P."/>
            <person name="Cantu D."/>
        </authorList>
    </citation>
    <scope>NUCLEOTIDE SEQUENCE [LARGE SCALE GENOMIC DNA]</scope>
    <source>
        <strain evidence="2">UCR-PA7</strain>
    </source>
</reference>
<dbReference type="KEGG" id="tmn:UCRPA7_1974"/>
<keyword evidence="2" id="KW-1185">Reference proteome</keyword>
<dbReference type="RefSeq" id="XP_007912743.1">
    <property type="nucleotide sequence ID" value="XM_007914552.1"/>
</dbReference>
<proteinExistence type="predicted"/>
<sequence>MSHRLTKTSKKSCRKPWLPSTTRWPLAARNNWHRLIDTYAAAAARNDAGRESFSLWVLAKLLFDRLVAVLAAEFTPAGDACPDRALFGRLKLDRGGFDLDPHCYLPLFFGPDILTRKRLREGLRAWLNELAATSDTQSPRLIDHYPRLLDERRRRLKQRAEADS</sequence>
<accession>R8BSX9</accession>
<dbReference type="EMBL" id="KB932914">
    <property type="protein sequence ID" value="EOO02503.1"/>
    <property type="molecule type" value="Genomic_DNA"/>
</dbReference>
<evidence type="ECO:0000313" key="2">
    <source>
        <dbReference type="Proteomes" id="UP000014074"/>
    </source>
</evidence>
<dbReference type="AlphaFoldDB" id="R8BSX9"/>
<evidence type="ECO:0000313" key="1">
    <source>
        <dbReference type="EMBL" id="EOO02503.1"/>
    </source>
</evidence>
<dbReference type="HOGENOM" id="CLU_1620230_0_0_1"/>
<organism evidence="1 2">
    <name type="scientific">Phaeoacremonium minimum (strain UCR-PA7)</name>
    <name type="common">Esca disease fungus</name>
    <name type="synonym">Togninia minima</name>
    <dbReference type="NCBI Taxonomy" id="1286976"/>
    <lineage>
        <taxon>Eukaryota</taxon>
        <taxon>Fungi</taxon>
        <taxon>Dikarya</taxon>
        <taxon>Ascomycota</taxon>
        <taxon>Pezizomycotina</taxon>
        <taxon>Sordariomycetes</taxon>
        <taxon>Sordariomycetidae</taxon>
        <taxon>Togniniales</taxon>
        <taxon>Togniniaceae</taxon>
        <taxon>Phaeoacremonium</taxon>
    </lineage>
</organism>
<protein>
    <submittedName>
        <fullName evidence="1">Uncharacterized protein</fullName>
    </submittedName>
</protein>
<dbReference type="Proteomes" id="UP000014074">
    <property type="component" value="Unassembled WGS sequence"/>
</dbReference>
<dbReference type="GeneID" id="19322178"/>
<name>R8BSX9_PHAM7</name>